<dbReference type="RefSeq" id="WP_345055756.1">
    <property type="nucleotide sequence ID" value="NZ_BAABDK010000022.1"/>
</dbReference>
<sequence length="860" mass="96533">MLHPFFLRACFLLVGMLGLSLAPALAQTPAAPADPKAAATAAPKRQLVALRIAQPIKLDGVLDEAAWREALPATDFIQNRPKPGPHEKHPTEVRVLYDDAAIYVGAIMHDVAADSIPRELTARDNTGNSDFIGIFLDTYHDQLNGYAFIVTSSGVQLDSRYSPAGGEDFNWNAVWESRTTLRGTDWVAEMRIPYSAIRFSTADVQHWGLNFMRQRKRDNAVYFWNEVKPQVDGFVNQWGDLTGVQGVKPPLRLSLTPYVSGYVNHNPLNAEGTKRTTTRFNGGADVKWGINESFTLDATLVPDFGQVQSDNQVLNLSPFEVQFNENRPFFTEGTELFNKGNLFYSRRVGATPVGFYEVKKGTNEIITSSPAETPLLNATKVSGRTSKGLGVGIFNALSNDTYATIRNTETGQERQVLTQPFSNYNIAVLDQSLKNNSYLSLINTNVTRAGSTYDANVTGGLFRFADKANRYAVDGRAIYSRRRGTNFGSTDQIDDQDGYKYRVGVGKISGSFTWNLSHFIESDTYNPNDLGILFGNNNITESLDLSYGKYQPFWKVNNLYVFGAVAHSLLYKPTVYQALNFYLGANTTFTKSFNQLGVDLNVDPVTHDFYEPRTATLGNYYVRVPENTRFAFFFNSDSRKPVALNWNVGFQSYGLDDRLARARRTGYSLGFYPRYRVNTHLTFRYSVDWSLRQNQIGYVNGGLDAAEPLDKPFAGQVLLGRRNVATVANVASVAYTFTNRMSFTLRLRHYTSNVRYLDFTTLGKNGEEQFAAYQRNRDNTYNAFNVDAVYSWWFAPGSQISVVWKNAGSTYLQANEATPQFFDNFNNTINTPHNNSLSVKVLYYLDYLTLRKGSGRVVTR</sequence>
<dbReference type="InterPro" id="IPR045670">
    <property type="entry name" value="DUF5916"/>
</dbReference>
<dbReference type="Pfam" id="PF19313">
    <property type="entry name" value="DUF5916"/>
    <property type="match status" value="1"/>
</dbReference>
<feature type="chain" id="PRO_5046767604" description="Hydrolase" evidence="1">
    <location>
        <begin position="27"/>
        <end position="860"/>
    </location>
</feature>
<reference evidence="5" key="1">
    <citation type="journal article" date="2019" name="Int. J. Syst. Evol. Microbiol.">
        <title>The Global Catalogue of Microorganisms (GCM) 10K type strain sequencing project: providing services to taxonomists for standard genome sequencing and annotation.</title>
        <authorList>
            <consortium name="The Broad Institute Genomics Platform"/>
            <consortium name="The Broad Institute Genome Sequencing Center for Infectious Disease"/>
            <person name="Wu L."/>
            <person name="Ma J."/>
        </authorList>
    </citation>
    <scope>NUCLEOTIDE SEQUENCE [LARGE SCALE GENOMIC DNA]</scope>
    <source>
        <strain evidence="5">JCM 17225</strain>
    </source>
</reference>
<dbReference type="SUPFAM" id="SSF49344">
    <property type="entry name" value="CBD9-like"/>
    <property type="match status" value="1"/>
</dbReference>
<dbReference type="Proteomes" id="UP001501469">
    <property type="component" value="Unassembled WGS sequence"/>
</dbReference>
<evidence type="ECO:0000313" key="4">
    <source>
        <dbReference type="EMBL" id="GAA4040770.1"/>
    </source>
</evidence>
<evidence type="ECO:0000313" key="5">
    <source>
        <dbReference type="Proteomes" id="UP001501469"/>
    </source>
</evidence>
<dbReference type="Gene3D" id="2.60.40.1190">
    <property type="match status" value="1"/>
</dbReference>
<evidence type="ECO:0008006" key="6">
    <source>
        <dbReference type="Google" id="ProtNLM"/>
    </source>
</evidence>
<feature type="domain" description="DUF5916" evidence="3">
    <location>
        <begin position="249"/>
        <end position="852"/>
    </location>
</feature>
<name>A0ABP7UDN3_9BACT</name>
<dbReference type="EMBL" id="BAABDK010000022">
    <property type="protein sequence ID" value="GAA4040770.1"/>
    <property type="molecule type" value="Genomic_DNA"/>
</dbReference>
<keyword evidence="5" id="KW-1185">Reference proteome</keyword>
<proteinExistence type="predicted"/>
<dbReference type="CDD" id="cd09618">
    <property type="entry name" value="CBM9_like_2"/>
    <property type="match status" value="1"/>
</dbReference>
<organism evidence="4 5">
    <name type="scientific">Hymenobacter glaciei</name>
    <dbReference type="NCBI Taxonomy" id="877209"/>
    <lineage>
        <taxon>Bacteria</taxon>
        <taxon>Pseudomonadati</taxon>
        <taxon>Bacteroidota</taxon>
        <taxon>Cytophagia</taxon>
        <taxon>Cytophagales</taxon>
        <taxon>Hymenobacteraceae</taxon>
        <taxon>Hymenobacter</taxon>
    </lineage>
</organism>
<dbReference type="Pfam" id="PF06452">
    <property type="entry name" value="CBM9_1"/>
    <property type="match status" value="1"/>
</dbReference>
<gene>
    <name evidence="4" type="ORF">GCM10022409_28440</name>
</gene>
<evidence type="ECO:0000259" key="2">
    <source>
        <dbReference type="Pfam" id="PF06452"/>
    </source>
</evidence>
<protein>
    <recommendedName>
        <fullName evidence="6">Hydrolase</fullName>
    </recommendedName>
</protein>
<comment type="caution">
    <text evidence="4">The sequence shown here is derived from an EMBL/GenBank/DDBJ whole genome shotgun (WGS) entry which is preliminary data.</text>
</comment>
<feature type="signal peptide" evidence="1">
    <location>
        <begin position="1"/>
        <end position="26"/>
    </location>
</feature>
<keyword evidence="1" id="KW-0732">Signal</keyword>
<evidence type="ECO:0000259" key="3">
    <source>
        <dbReference type="Pfam" id="PF19313"/>
    </source>
</evidence>
<dbReference type="InterPro" id="IPR010502">
    <property type="entry name" value="Carb-bd_dom_fam9"/>
</dbReference>
<evidence type="ECO:0000256" key="1">
    <source>
        <dbReference type="SAM" id="SignalP"/>
    </source>
</evidence>
<feature type="domain" description="Carbohydrate-binding" evidence="2">
    <location>
        <begin position="59"/>
        <end position="218"/>
    </location>
</feature>
<accession>A0ABP7UDN3</accession>